<dbReference type="Proteomes" id="UP000828048">
    <property type="component" value="Chromosome 10"/>
</dbReference>
<proteinExistence type="predicted"/>
<dbReference type="EMBL" id="CM037160">
    <property type="protein sequence ID" value="KAH7841074.1"/>
    <property type="molecule type" value="Genomic_DNA"/>
</dbReference>
<sequence length="713" mass="79667">MECNKDEAVRAKLIAERKLAEKDFAGAKKFVLKAQTLYPGLEGLPQMLTTLDVYTAAENKIGGEVDWYGILGVNPYADDETVRKQYRKLALMLHPDKNKTVGAEGAFKLLSEAWSLISDKAKRLAYNQRRGSRGFQQKVPTKAGGQSANGFPNFSNRATSNLKTQNSTARVQSTPARPPPYPRTDTFWTICYRCKMHYEYLRTYLNHTLLCPNCQQAFLASETAPPANFSKPFNSSSSQSHQDPGHHATNGIPSDPGRYVGPGRSAGLNSFNHVKAQHGQFTRTAGVGSTVSSPSTAEKAASVIQQVNERLKRAREETQAASGWDRHIRQRDGYGGQTAMGNDFGLRNARPDTDRVHVYGFSGNYGKRNITRELTPLELRNMLVARARIEICKKLSDLRFAANPADSKKEKLKNSKKEKEKSFVKGDTHELNGNGVSHGASAVDADKEDLGPAAINVPDPDFHDFDSDRTESAFGDNQVWSAYDNDDGMPRFYAMIHKVISLNPFKMRISWLNSKTNGEFSSTMDWVGSGFFKTCGDFRVGKYELTKSLNSFSHKVNWTKGPRGTVCILPKKGDVWALYRNWAPDWNQHTPDEVIHKYDMVEVLEDFNENEGVLVAPLVKVAGFKTVFHRDADFAKVRRIPKEEMFRFSHLVPNYLLTGQEAQNSPKGCLELDPAATPLELLQVVTEADEKAIEENDGKAEGERECRGTQDFE</sequence>
<gene>
    <name evidence="1" type="ORF">Vadar_025225</name>
</gene>
<accession>A0ACB7XJT0</accession>
<protein>
    <submittedName>
        <fullName evidence="1">Uncharacterized protein</fullName>
    </submittedName>
</protein>
<keyword evidence="2" id="KW-1185">Reference proteome</keyword>
<name>A0ACB7XJT0_9ERIC</name>
<comment type="caution">
    <text evidence="1">The sequence shown here is derived from an EMBL/GenBank/DDBJ whole genome shotgun (WGS) entry which is preliminary data.</text>
</comment>
<reference evidence="1 2" key="1">
    <citation type="journal article" date="2021" name="Hortic Res">
        <title>High-quality reference genome and annotation aids understanding of berry development for evergreen blueberry (Vaccinium darrowii).</title>
        <authorList>
            <person name="Yu J."/>
            <person name="Hulse-Kemp A.M."/>
            <person name="Babiker E."/>
            <person name="Staton M."/>
        </authorList>
    </citation>
    <scope>NUCLEOTIDE SEQUENCE [LARGE SCALE GENOMIC DNA]</scope>
    <source>
        <strain evidence="2">cv. NJ 8807/NJ 8810</strain>
        <tissue evidence="1">Young leaf</tissue>
    </source>
</reference>
<evidence type="ECO:0000313" key="1">
    <source>
        <dbReference type="EMBL" id="KAH7841074.1"/>
    </source>
</evidence>
<organism evidence="1 2">
    <name type="scientific">Vaccinium darrowii</name>
    <dbReference type="NCBI Taxonomy" id="229202"/>
    <lineage>
        <taxon>Eukaryota</taxon>
        <taxon>Viridiplantae</taxon>
        <taxon>Streptophyta</taxon>
        <taxon>Embryophyta</taxon>
        <taxon>Tracheophyta</taxon>
        <taxon>Spermatophyta</taxon>
        <taxon>Magnoliopsida</taxon>
        <taxon>eudicotyledons</taxon>
        <taxon>Gunneridae</taxon>
        <taxon>Pentapetalae</taxon>
        <taxon>asterids</taxon>
        <taxon>Ericales</taxon>
        <taxon>Ericaceae</taxon>
        <taxon>Vaccinioideae</taxon>
        <taxon>Vaccinieae</taxon>
        <taxon>Vaccinium</taxon>
    </lineage>
</organism>
<evidence type="ECO:0000313" key="2">
    <source>
        <dbReference type="Proteomes" id="UP000828048"/>
    </source>
</evidence>